<keyword evidence="8" id="KW-0100">Branched-chain amino acid biosynthesis</keyword>
<keyword evidence="11" id="KW-1185">Reference proteome</keyword>
<dbReference type="RefSeq" id="WP_109584797.1">
    <property type="nucleotide sequence ID" value="NZ_QGGT01000005.1"/>
</dbReference>
<evidence type="ECO:0000256" key="8">
    <source>
        <dbReference type="ARBA" id="ARBA00023304"/>
    </source>
</evidence>
<gene>
    <name evidence="10" type="ORF">C7419_105132</name>
</gene>
<dbReference type="NCBIfam" id="NF001614">
    <property type="entry name" value="PRK00402.1"/>
    <property type="match status" value="1"/>
</dbReference>
<dbReference type="GO" id="GO:0051539">
    <property type="term" value="F:4 iron, 4 sulfur cluster binding"/>
    <property type="evidence" value="ECO:0007669"/>
    <property type="project" value="UniProtKB-KW"/>
</dbReference>
<dbReference type="Proteomes" id="UP000245754">
    <property type="component" value="Unassembled WGS sequence"/>
</dbReference>
<keyword evidence="2" id="KW-0028">Amino-acid biosynthesis</keyword>
<evidence type="ECO:0000256" key="5">
    <source>
        <dbReference type="ARBA" id="ARBA00023004"/>
    </source>
</evidence>
<dbReference type="InterPro" id="IPR015931">
    <property type="entry name" value="Acnase/IPM_dHydase_lsu_aba_1/3"/>
</dbReference>
<dbReference type="SUPFAM" id="SSF53732">
    <property type="entry name" value="Aconitase iron-sulfur domain"/>
    <property type="match status" value="1"/>
</dbReference>
<comment type="caution">
    <text evidence="10">The sequence shown here is derived from an EMBL/GenBank/DDBJ whole genome shotgun (WGS) entry which is preliminary data.</text>
</comment>
<proteinExistence type="predicted"/>
<dbReference type="NCBIfam" id="TIGR01343">
    <property type="entry name" value="hacA_fam"/>
    <property type="match status" value="1"/>
</dbReference>
<dbReference type="GO" id="GO:0046872">
    <property type="term" value="F:metal ion binding"/>
    <property type="evidence" value="ECO:0007669"/>
    <property type="project" value="UniProtKB-KW"/>
</dbReference>
<dbReference type="Pfam" id="PF00330">
    <property type="entry name" value="Aconitase"/>
    <property type="match status" value="1"/>
</dbReference>
<evidence type="ECO:0000259" key="9">
    <source>
        <dbReference type="Pfam" id="PF00330"/>
    </source>
</evidence>
<evidence type="ECO:0000313" key="11">
    <source>
        <dbReference type="Proteomes" id="UP000245754"/>
    </source>
</evidence>
<organism evidence="10 11">
    <name type="scientific">Cupriavidus plantarum</name>
    <dbReference type="NCBI Taxonomy" id="942865"/>
    <lineage>
        <taxon>Bacteria</taxon>
        <taxon>Pseudomonadati</taxon>
        <taxon>Pseudomonadota</taxon>
        <taxon>Betaproteobacteria</taxon>
        <taxon>Burkholderiales</taxon>
        <taxon>Burkholderiaceae</taxon>
        <taxon>Cupriavidus</taxon>
    </lineage>
</organism>
<dbReference type="InterPro" id="IPR001030">
    <property type="entry name" value="Acoase/IPM_deHydtase_lsu_aba"/>
</dbReference>
<evidence type="ECO:0000313" key="10">
    <source>
        <dbReference type="EMBL" id="PWK33138.1"/>
    </source>
</evidence>
<keyword evidence="4" id="KW-0479">Metal-binding</keyword>
<protein>
    <submittedName>
        <fullName evidence="10">3-isopropylmalate/(R)-2-methylmalate dehydratase large subunit</fullName>
    </submittedName>
</protein>
<dbReference type="PRINTS" id="PR00415">
    <property type="entry name" value="ACONITASE"/>
</dbReference>
<evidence type="ECO:0000256" key="7">
    <source>
        <dbReference type="ARBA" id="ARBA00023239"/>
    </source>
</evidence>
<dbReference type="InterPro" id="IPR033941">
    <property type="entry name" value="IPMI_cat"/>
</dbReference>
<sequence length="428" mass="45043">MTHPATLAQKLVARAAGVPHVTPGTIAMCKVDLAMSHDSSGPRRVAPMLRELGAKVWDPEKYVVVTDHYVPAGDAEAEQIVRFTRDWVREAGLRHFIDGEGICHVVLPERGHVLPGRFIVGGDSHSPTGGAFGAYMFGIGATEMAGVLATGEIWLRVPQTIRLAWHGHLADGVCAKDMMLYLCAELGLAGGRYEAIEYTGSAVTALPMQERMTLANMSTELGAQTGLIAPDATTLAWLTQAGIDPERLAAIDLPRWRSDEGAPVLAHHDFDASRLAPQVAAPHSPANSAAIDAAAGTPIDIAYLGACTGAKLEDLRMAARVLRGRRVAPGVSLRVAPASLRDQQQAEREGTLAVLMDAGAALLPNACNACAGYGATRFPENSRAIASTARNFAGRMGDAGSAVWLASPMTVAATAVTGRITDPRTLLA</sequence>
<keyword evidence="2" id="KW-0432">Leucine biosynthesis</keyword>
<reference evidence="10 11" key="1">
    <citation type="submission" date="2018-05" db="EMBL/GenBank/DDBJ databases">
        <title>Genomic Encyclopedia of Type Strains, Phase IV (KMG-V): Genome sequencing to study the core and pangenomes of soil and plant-associated prokaryotes.</title>
        <authorList>
            <person name="Whitman W."/>
        </authorList>
    </citation>
    <scope>NUCLEOTIDE SEQUENCE [LARGE SCALE GENOMIC DNA]</scope>
    <source>
        <strain evidence="10 11">SLV-132</strain>
    </source>
</reference>
<dbReference type="PANTHER" id="PTHR43822:SF2">
    <property type="entry name" value="HOMOACONITASE, MITOCHONDRIAL"/>
    <property type="match status" value="1"/>
</dbReference>
<dbReference type="AlphaFoldDB" id="A0A316ERF9"/>
<evidence type="ECO:0000256" key="2">
    <source>
        <dbReference type="ARBA" id="ARBA00022430"/>
    </source>
</evidence>
<dbReference type="Gene3D" id="3.30.499.10">
    <property type="entry name" value="Aconitase, domain 3"/>
    <property type="match status" value="2"/>
</dbReference>
<evidence type="ECO:0000256" key="4">
    <source>
        <dbReference type="ARBA" id="ARBA00022723"/>
    </source>
</evidence>
<comment type="subunit">
    <text evidence="1">Heterodimer of LeuC and LeuD.</text>
</comment>
<dbReference type="GO" id="GO:0003861">
    <property type="term" value="F:3-isopropylmalate dehydratase activity"/>
    <property type="evidence" value="ECO:0007669"/>
    <property type="project" value="InterPro"/>
</dbReference>
<evidence type="ECO:0000256" key="6">
    <source>
        <dbReference type="ARBA" id="ARBA00023014"/>
    </source>
</evidence>
<keyword evidence="6" id="KW-0411">Iron-sulfur</keyword>
<keyword evidence="7" id="KW-0456">Lyase</keyword>
<keyword evidence="5" id="KW-0408">Iron</keyword>
<feature type="domain" description="Aconitase/3-isopropylmalate dehydratase large subunit alpha/beta/alpha" evidence="9">
    <location>
        <begin position="25"/>
        <end position="418"/>
    </location>
</feature>
<evidence type="ECO:0000256" key="1">
    <source>
        <dbReference type="ARBA" id="ARBA00011271"/>
    </source>
</evidence>
<dbReference type="InterPro" id="IPR050067">
    <property type="entry name" value="IPM_dehydratase_rel_enz"/>
</dbReference>
<keyword evidence="3" id="KW-0004">4Fe-4S</keyword>
<dbReference type="EMBL" id="QGGT01000005">
    <property type="protein sequence ID" value="PWK33138.1"/>
    <property type="molecule type" value="Genomic_DNA"/>
</dbReference>
<dbReference type="InterPro" id="IPR006251">
    <property type="entry name" value="Homoacnase/IPMdehydase_lsu"/>
</dbReference>
<dbReference type="CDD" id="cd01583">
    <property type="entry name" value="IPMI"/>
    <property type="match status" value="1"/>
</dbReference>
<evidence type="ECO:0000256" key="3">
    <source>
        <dbReference type="ARBA" id="ARBA00022485"/>
    </source>
</evidence>
<dbReference type="PANTHER" id="PTHR43822">
    <property type="entry name" value="HOMOACONITASE, MITOCHONDRIAL-RELATED"/>
    <property type="match status" value="1"/>
</dbReference>
<name>A0A316ERF9_9BURK</name>
<dbReference type="GO" id="GO:0009098">
    <property type="term" value="P:L-leucine biosynthetic process"/>
    <property type="evidence" value="ECO:0007669"/>
    <property type="project" value="UniProtKB-KW"/>
</dbReference>
<dbReference type="InterPro" id="IPR036008">
    <property type="entry name" value="Aconitase_4Fe-4S_dom"/>
</dbReference>
<accession>A0A316ERF9</accession>